<evidence type="ECO:0000256" key="1">
    <source>
        <dbReference type="ARBA" id="ARBA00022658"/>
    </source>
</evidence>
<dbReference type="InterPro" id="IPR001895">
    <property type="entry name" value="RASGEF_cat_dom"/>
</dbReference>
<dbReference type="Gene3D" id="1.10.840.10">
    <property type="entry name" value="Ras guanine-nucleotide exchange factors catalytic domain"/>
    <property type="match status" value="1"/>
</dbReference>
<protein>
    <submittedName>
        <fullName evidence="5">Ras specific guanine nucleotide releasing factor ralgps1</fullName>
    </submittedName>
</protein>
<evidence type="ECO:0000259" key="4">
    <source>
        <dbReference type="PROSITE" id="PS50009"/>
    </source>
</evidence>
<feature type="domain" description="Ras-GEF" evidence="4">
    <location>
        <begin position="55"/>
        <end position="289"/>
    </location>
</feature>
<dbReference type="PANTHER" id="PTHR23113:SF368">
    <property type="entry name" value="CELL DIVISION CONTROL PROTEIN 25"/>
    <property type="match status" value="1"/>
</dbReference>
<dbReference type="PROSITE" id="PS50009">
    <property type="entry name" value="RASGEF_CAT"/>
    <property type="match status" value="1"/>
</dbReference>
<keyword evidence="1 2" id="KW-0344">Guanine-nucleotide releasing factor</keyword>
<dbReference type="SUPFAM" id="SSF48366">
    <property type="entry name" value="Ras GEF"/>
    <property type="match status" value="1"/>
</dbReference>
<dbReference type="GO" id="GO:0005886">
    <property type="term" value="C:plasma membrane"/>
    <property type="evidence" value="ECO:0007669"/>
    <property type="project" value="TreeGrafter"/>
</dbReference>
<accession>A0A131YSB1</accession>
<dbReference type="InterPro" id="IPR008937">
    <property type="entry name" value="Ras-like_GEF"/>
</dbReference>
<dbReference type="AlphaFoldDB" id="A0A131YSB1"/>
<dbReference type="Gene3D" id="2.30.29.30">
    <property type="entry name" value="Pleckstrin-homology domain (PH domain)/Phosphotyrosine-binding domain (PTB)"/>
    <property type="match status" value="1"/>
</dbReference>
<dbReference type="InterPro" id="IPR036964">
    <property type="entry name" value="RASGEF_cat_dom_sf"/>
</dbReference>
<dbReference type="InterPro" id="IPR001849">
    <property type="entry name" value="PH_domain"/>
</dbReference>
<sequence length="507" mass="55938">MKYSAMVPADVRGGQADSPHNTEAERWPCDGSVWSLRSEQPTPSCESTLDVLKLDTDELANQLTLLDLQVFLKVHPQELAGCGWNRREKVQLAPNVVALTGRFNHVSLWVVQSVLCERSVGRRAELLGYFVRLAQQLQQLGNLHGACAIVSALQSAPLFRLTKTWAQVGRRERQLLQRLASLFSEEDNFGSQRSRLRSALSRGSPFVPHLGPYLRDLLHMELCASQGDRGTANVSLLGCLGALQISCQRFALNPNASLQAQLVQPFYLEELQKFLQEDSYRESLRLEPPGRQASLTLLAPPSEPSPPSGSANRPPRFIPGHRKARSLGTNVLLSGPSTTSNGWGEAAAPEQKGRLLLDDSVAEGAGTVLWRPAALELWEPPAPLYGWEEEMATQPASCQGCLRRKTLLKDGRRPAMSSWLRYWVELRGNSLVFYSPKSLLAKERSDFKRQPCKQSCIAGWVVLACPDSDSFQLLDPGRGSRYKFRPAVGSSAHDWCACLSASAGTTL</sequence>
<evidence type="ECO:0000256" key="2">
    <source>
        <dbReference type="PROSITE-ProRule" id="PRU00168"/>
    </source>
</evidence>
<dbReference type="SMART" id="SM00147">
    <property type="entry name" value="RasGEF"/>
    <property type="match status" value="1"/>
</dbReference>
<evidence type="ECO:0000256" key="3">
    <source>
        <dbReference type="SAM" id="MobiDB-lite"/>
    </source>
</evidence>
<dbReference type="InterPro" id="IPR023578">
    <property type="entry name" value="Ras_GEF_dom_sf"/>
</dbReference>
<feature type="region of interest" description="Disordered" evidence="3">
    <location>
        <begin position="294"/>
        <end position="322"/>
    </location>
</feature>
<name>A0A131YSB1_RHIAP</name>
<dbReference type="EMBL" id="GEDV01007561">
    <property type="protein sequence ID" value="JAP80996.1"/>
    <property type="molecule type" value="Transcribed_RNA"/>
</dbReference>
<dbReference type="InterPro" id="IPR011993">
    <property type="entry name" value="PH-like_dom_sf"/>
</dbReference>
<organism evidence="5">
    <name type="scientific">Rhipicephalus appendiculatus</name>
    <name type="common">Brown ear tick</name>
    <dbReference type="NCBI Taxonomy" id="34631"/>
    <lineage>
        <taxon>Eukaryota</taxon>
        <taxon>Metazoa</taxon>
        <taxon>Ecdysozoa</taxon>
        <taxon>Arthropoda</taxon>
        <taxon>Chelicerata</taxon>
        <taxon>Arachnida</taxon>
        <taxon>Acari</taxon>
        <taxon>Parasitiformes</taxon>
        <taxon>Ixodida</taxon>
        <taxon>Ixodoidea</taxon>
        <taxon>Ixodidae</taxon>
        <taxon>Rhipicephalinae</taxon>
        <taxon>Rhipicephalus</taxon>
        <taxon>Rhipicephalus</taxon>
    </lineage>
</organism>
<dbReference type="PANTHER" id="PTHR23113">
    <property type="entry name" value="GUANINE NUCLEOTIDE EXCHANGE FACTOR"/>
    <property type="match status" value="1"/>
</dbReference>
<evidence type="ECO:0000313" key="5">
    <source>
        <dbReference type="EMBL" id="JAP80996.1"/>
    </source>
</evidence>
<dbReference type="Pfam" id="PF00617">
    <property type="entry name" value="RasGEF"/>
    <property type="match status" value="1"/>
</dbReference>
<feature type="region of interest" description="Disordered" evidence="3">
    <location>
        <begin position="1"/>
        <end position="25"/>
    </location>
</feature>
<proteinExistence type="predicted"/>
<dbReference type="GO" id="GO:0005085">
    <property type="term" value="F:guanyl-nucleotide exchange factor activity"/>
    <property type="evidence" value="ECO:0007669"/>
    <property type="project" value="UniProtKB-KW"/>
</dbReference>
<reference evidence="5" key="1">
    <citation type="journal article" date="2016" name="Ticks Tick Borne Dis.">
        <title>De novo assembly and annotation of the salivary gland transcriptome of Rhipicephalus appendiculatus male and female ticks during blood feeding.</title>
        <authorList>
            <person name="de Castro M.H."/>
            <person name="de Klerk D."/>
            <person name="Pienaar R."/>
            <person name="Latif A.A."/>
            <person name="Rees D.J."/>
            <person name="Mans B.J."/>
        </authorList>
    </citation>
    <scope>NUCLEOTIDE SEQUENCE</scope>
    <source>
        <tissue evidence="5">Salivary glands</tissue>
    </source>
</reference>
<dbReference type="SUPFAM" id="SSF50729">
    <property type="entry name" value="PH domain-like"/>
    <property type="match status" value="1"/>
</dbReference>
<dbReference type="GO" id="GO:0007265">
    <property type="term" value="P:Ras protein signal transduction"/>
    <property type="evidence" value="ECO:0007669"/>
    <property type="project" value="TreeGrafter"/>
</dbReference>
<dbReference type="SMART" id="SM00233">
    <property type="entry name" value="PH"/>
    <property type="match status" value="1"/>
</dbReference>